<sequence length="267" mass="30105">MNFSPVLTIGGLPGWALLSRTFERQTDLFNKSPQIVRDTEYFEQNIGKITTAEGLVSDRRLLRVALGAFGLQEDIDSRAFIRAILEEGTIRDDALANRLADDRYKQLSEAFAFADRPVPRTQLLSFGTEITEKFRRREFEVAVGDQDQALRLALNVQRELGDIAGDAESEDTRWFRILGNPPLRRVFEVALGLPDSFAQADLDRQLDEIKSRSARQLNIGSLSDLSDESLREQLIRRFLLRDQVAGLNVQSSQAIALTLLQSVPRSI</sequence>
<dbReference type="PATRIC" id="fig|1288298.3.peg.598"/>
<dbReference type="SUPFAM" id="SSF158837">
    <property type="entry name" value="AGR C 984p-like"/>
    <property type="match status" value="1"/>
</dbReference>
<evidence type="ECO:0008006" key="3">
    <source>
        <dbReference type="Google" id="ProtNLM"/>
    </source>
</evidence>
<name>A0A0A0HTQ4_9RHOB</name>
<dbReference type="InterPro" id="IPR023157">
    <property type="entry name" value="AGR-C-984p-like_sf"/>
</dbReference>
<dbReference type="Pfam" id="PF06748">
    <property type="entry name" value="DUF1217"/>
    <property type="match status" value="1"/>
</dbReference>
<dbReference type="EMBL" id="AONH01000001">
    <property type="protein sequence ID" value="KGM89999.1"/>
    <property type="molecule type" value="Genomic_DNA"/>
</dbReference>
<dbReference type="OrthoDB" id="7824597at2"/>
<dbReference type="Proteomes" id="UP000030021">
    <property type="component" value="Unassembled WGS sequence"/>
</dbReference>
<comment type="caution">
    <text evidence="1">The sequence shown here is derived from an EMBL/GenBank/DDBJ whole genome shotgun (WGS) entry which is preliminary data.</text>
</comment>
<protein>
    <recommendedName>
        <fullName evidence="3">Flagellar protein</fullName>
    </recommendedName>
</protein>
<dbReference type="HOGENOM" id="CLU_074035_0_0_5"/>
<gene>
    <name evidence="1" type="ORF">rosmuc_00597</name>
</gene>
<dbReference type="STRING" id="215743.ROSMUCSMR3_01680"/>
<reference evidence="1 2" key="1">
    <citation type="submission" date="2013-01" db="EMBL/GenBank/DDBJ databases">
        <authorList>
            <person name="Fiebig A."/>
            <person name="Goeker M."/>
            <person name="Klenk H.-P.P."/>
        </authorList>
    </citation>
    <scope>NUCLEOTIDE SEQUENCE [LARGE SCALE GENOMIC DNA]</scope>
    <source>
        <strain evidence="1 2">DSM 17069</strain>
    </source>
</reference>
<dbReference type="eggNOG" id="ENOG502ZBJH">
    <property type="taxonomic scope" value="Bacteria"/>
</dbReference>
<dbReference type="AlphaFoldDB" id="A0A0A0HTQ4"/>
<accession>A0A0A0HTQ4</accession>
<dbReference type="Gene3D" id="1.10.3700.10">
    <property type="entry name" value="AGR C 984p-like"/>
    <property type="match status" value="1"/>
</dbReference>
<proteinExistence type="predicted"/>
<dbReference type="RefSeq" id="WP_037276779.1">
    <property type="nucleotide sequence ID" value="NZ_KN293991.1"/>
</dbReference>
<organism evidence="1 2">
    <name type="scientific">Roseovarius mucosus DSM 17069</name>
    <dbReference type="NCBI Taxonomy" id="1288298"/>
    <lineage>
        <taxon>Bacteria</taxon>
        <taxon>Pseudomonadati</taxon>
        <taxon>Pseudomonadota</taxon>
        <taxon>Alphaproteobacteria</taxon>
        <taxon>Rhodobacterales</taxon>
        <taxon>Roseobacteraceae</taxon>
        <taxon>Roseovarius</taxon>
    </lineage>
</organism>
<dbReference type="InterPro" id="IPR010626">
    <property type="entry name" value="DUF1217"/>
</dbReference>
<evidence type="ECO:0000313" key="1">
    <source>
        <dbReference type="EMBL" id="KGM89999.1"/>
    </source>
</evidence>
<evidence type="ECO:0000313" key="2">
    <source>
        <dbReference type="Proteomes" id="UP000030021"/>
    </source>
</evidence>